<sequence>MSPIRREHLSRSIQSATTTVDLIAIAEALHVEGELTVELQAVIHRRRAEIDRGQG</sequence>
<dbReference type="EMBL" id="JACDXX010000017">
    <property type="protein sequence ID" value="MCB5411496.1"/>
    <property type="molecule type" value="Genomic_DNA"/>
</dbReference>
<reference evidence="1 2" key="1">
    <citation type="submission" date="2020-07" db="EMBL/GenBank/DDBJ databases">
        <title>Pseudogemmobacter sp. nov., isolated from poultry manure in Taiwan.</title>
        <authorList>
            <person name="Lin S.-Y."/>
            <person name="Tang Y.-S."/>
            <person name="Young C.-C."/>
        </authorList>
    </citation>
    <scope>NUCLEOTIDE SEQUENCE [LARGE SCALE GENOMIC DNA]</scope>
    <source>
        <strain evidence="1 2">CC-YST710</strain>
    </source>
</reference>
<dbReference type="Proteomes" id="UP001198571">
    <property type="component" value="Unassembled WGS sequence"/>
</dbReference>
<keyword evidence="2" id="KW-1185">Reference proteome</keyword>
<dbReference type="RefSeq" id="WP_226936968.1">
    <property type="nucleotide sequence ID" value="NZ_JACDXX010000017.1"/>
</dbReference>
<evidence type="ECO:0000313" key="2">
    <source>
        <dbReference type="Proteomes" id="UP001198571"/>
    </source>
</evidence>
<gene>
    <name evidence="1" type="ORF">H0485_16010</name>
</gene>
<protein>
    <submittedName>
        <fullName evidence="1">Uncharacterized protein</fullName>
    </submittedName>
</protein>
<proteinExistence type="predicted"/>
<name>A0ABS8CQ27_9RHOB</name>
<accession>A0ABS8CQ27</accession>
<comment type="caution">
    <text evidence="1">The sequence shown here is derived from an EMBL/GenBank/DDBJ whole genome shotgun (WGS) entry which is preliminary data.</text>
</comment>
<organism evidence="1 2">
    <name type="scientific">Pseudogemmobacter faecipullorum</name>
    <dbReference type="NCBI Taxonomy" id="2755041"/>
    <lineage>
        <taxon>Bacteria</taxon>
        <taxon>Pseudomonadati</taxon>
        <taxon>Pseudomonadota</taxon>
        <taxon>Alphaproteobacteria</taxon>
        <taxon>Rhodobacterales</taxon>
        <taxon>Paracoccaceae</taxon>
        <taxon>Pseudogemmobacter</taxon>
    </lineage>
</organism>
<evidence type="ECO:0000313" key="1">
    <source>
        <dbReference type="EMBL" id="MCB5411496.1"/>
    </source>
</evidence>